<evidence type="ECO:0000313" key="2">
    <source>
        <dbReference type="EMBL" id="QIK79618.1"/>
    </source>
</evidence>
<evidence type="ECO:0000313" key="3">
    <source>
        <dbReference type="Proteomes" id="UP000503222"/>
    </source>
</evidence>
<dbReference type="Proteomes" id="UP000503222">
    <property type="component" value="Chromosome"/>
</dbReference>
<keyword evidence="3" id="KW-1185">Reference proteome</keyword>
<dbReference type="Pfam" id="PF21746">
    <property type="entry name" value="DUF6869"/>
    <property type="match status" value="1"/>
</dbReference>
<gene>
    <name evidence="2" type="ORF">G7077_12595</name>
</gene>
<reference evidence="2 3" key="1">
    <citation type="submission" date="2020-03" db="EMBL/GenBank/DDBJ databases">
        <title>Sphingomonas sp. nov., isolated from fish.</title>
        <authorList>
            <person name="Hyun D.-W."/>
            <person name="Bae J.-W."/>
        </authorList>
    </citation>
    <scope>NUCLEOTIDE SEQUENCE [LARGE SCALE GENOMIC DNA]</scope>
    <source>
        <strain evidence="2 3">HDW15B</strain>
    </source>
</reference>
<feature type="domain" description="DUF6869" evidence="1">
    <location>
        <begin position="54"/>
        <end position="136"/>
    </location>
</feature>
<dbReference type="InterPro" id="IPR049221">
    <property type="entry name" value="DUF6869"/>
</dbReference>
<organism evidence="2 3">
    <name type="scientific">Sphingomonas piscis</name>
    <dbReference type="NCBI Taxonomy" id="2714943"/>
    <lineage>
        <taxon>Bacteria</taxon>
        <taxon>Pseudomonadati</taxon>
        <taxon>Pseudomonadota</taxon>
        <taxon>Alphaproteobacteria</taxon>
        <taxon>Sphingomonadales</taxon>
        <taxon>Sphingomonadaceae</taxon>
        <taxon>Sphingomonas</taxon>
    </lineage>
</organism>
<dbReference type="KEGG" id="spii:G7077_12595"/>
<dbReference type="RefSeq" id="WP_166412005.1">
    <property type="nucleotide sequence ID" value="NZ_CP049869.1"/>
</dbReference>
<dbReference type="AlphaFoldDB" id="A0A6G7YS94"/>
<name>A0A6G7YS94_9SPHN</name>
<sequence length="152" mass="17114">MTGARYSDELERALARPDADKMIQQLDAYAEYFASGQGDWPDEFADDFGEIITCHFDDPEKAFAYVIIGASRTDEPVFLGQLGCGPLEDVLEDPSPELLERIVAEARKSARFRWLLSHPFKVAIAERAWAAIEQFRITGPHEEPSEETLPPK</sequence>
<protein>
    <recommendedName>
        <fullName evidence="1">DUF6869 domain-containing protein</fullName>
    </recommendedName>
</protein>
<accession>A0A6G7YS94</accession>
<dbReference type="EMBL" id="CP049869">
    <property type="protein sequence ID" value="QIK79618.1"/>
    <property type="molecule type" value="Genomic_DNA"/>
</dbReference>
<evidence type="ECO:0000259" key="1">
    <source>
        <dbReference type="Pfam" id="PF21746"/>
    </source>
</evidence>
<proteinExistence type="predicted"/>